<feature type="region of interest" description="Disordered" evidence="1">
    <location>
        <begin position="311"/>
        <end position="349"/>
    </location>
</feature>
<evidence type="ECO:0000313" key="3">
    <source>
        <dbReference type="EMBL" id="ODV65088.1"/>
    </source>
</evidence>
<dbReference type="Proteomes" id="UP000095085">
    <property type="component" value="Unassembled WGS sequence"/>
</dbReference>
<reference evidence="4" key="1">
    <citation type="submission" date="2016-05" db="EMBL/GenBank/DDBJ databases">
        <title>Comparative genomics of biotechnologically important yeasts.</title>
        <authorList>
            <consortium name="DOE Joint Genome Institute"/>
            <person name="Riley R."/>
            <person name="Haridas S."/>
            <person name="Wolfe K.H."/>
            <person name="Lopes M.R."/>
            <person name="Hittinger C.T."/>
            <person name="Goker M."/>
            <person name="Salamov A."/>
            <person name="Wisecaver J."/>
            <person name="Long T.M."/>
            <person name="Aerts A.L."/>
            <person name="Barry K."/>
            <person name="Choi C."/>
            <person name="Clum A."/>
            <person name="Coughlan A.Y."/>
            <person name="Deshpande S."/>
            <person name="Douglass A.P."/>
            <person name="Hanson S.J."/>
            <person name="Klenk H.-P."/>
            <person name="Labutti K."/>
            <person name="Lapidus A."/>
            <person name="Lindquist E."/>
            <person name="Lipzen A."/>
            <person name="Meier-Kolthoff J.P."/>
            <person name="Ohm R.A."/>
            <person name="Otillar R.P."/>
            <person name="Pangilinan J."/>
            <person name="Peng Y."/>
            <person name="Rokas A."/>
            <person name="Rosa C.A."/>
            <person name="Scheuner C."/>
            <person name="Sibirny A.A."/>
            <person name="Slot J.C."/>
            <person name="Stielow J.B."/>
            <person name="Sun H."/>
            <person name="Kurtzman C.P."/>
            <person name="Blackwell M."/>
            <person name="Grigoriev I.V."/>
            <person name="Jeffries T.W."/>
        </authorList>
    </citation>
    <scope>NUCLEOTIDE SEQUENCE [LARGE SCALE GENOMIC DNA]</scope>
    <source>
        <strain evidence="4">NRRL Y-1933</strain>
    </source>
</reference>
<keyword evidence="4" id="KW-1185">Reference proteome</keyword>
<organism evidence="3 4">
    <name type="scientific">Hyphopichia burtonii NRRL Y-1933</name>
    <dbReference type="NCBI Taxonomy" id="984485"/>
    <lineage>
        <taxon>Eukaryota</taxon>
        <taxon>Fungi</taxon>
        <taxon>Dikarya</taxon>
        <taxon>Ascomycota</taxon>
        <taxon>Saccharomycotina</taxon>
        <taxon>Pichiomycetes</taxon>
        <taxon>Debaryomycetaceae</taxon>
        <taxon>Hyphopichia</taxon>
    </lineage>
</organism>
<dbReference type="EMBL" id="KV454545">
    <property type="protein sequence ID" value="ODV65088.1"/>
    <property type="molecule type" value="Genomic_DNA"/>
</dbReference>
<feature type="region of interest" description="Disordered" evidence="1">
    <location>
        <begin position="1"/>
        <end position="110"/>
    </location>
</feature>
<dbReference type="PANTHER" id="PTHR43482:SF1">
    <property type="entry name" value="PROTEIN AST1-RELATED"/>
    <property type="match status" value="1"/>
</dbReference>
<dbReference type="RefSeq" id="XP_020074155.1">
    <property type="nucleotide sequence ID" value="XM_020221834.1"/>
</dbReference>
<evidence type="ECO:0000256" key="1">
    <source>
        <dbReference type="SAM" id="MobiDB-lite"/>
    </source>
</evidence>
<evidence type="ECO:0000259" key="2">
    <source>
        <dbReference type="Pfam" id="PF08240"/>
    </source>
</evidence>
<dbReference type="SUPFAM" id="SSF50129">
    <property type="entry name" value="GroES-like"/>
    <property type="match status" value="1"/>
</dbReference>
<gene>
    <name evidence="3" type="ORF">HYPBUDRAFT_153978</name>
</gene>
<name>A0A1E4RCU6_9ASCO</name>
<dbReference type="InterPro" id="IPR052585">
    <property type="entry name" value="Lipid_raft_assoc_Zn_ADH"/>
</dbReference>
<feature type="domain" description="Alcohol dehydrogenase-like N-terminal" evidence="2">
    <location>
        <begin position="200"/>
        <end position="262"/>
    </location>
</feature>
<proteinExistence type="predicted"/>
<dbReference type="PANTHER" id="PTHR43482">
    <property type="entry name" value="PROTEIN AST1-RELATED"/>
    <property type="match status" value="1"/>
</dbReference>
<dbReference type="AlphaFoldDB" id="A0A1E4RCU6"/>
<accession>A0A1E4RCU6</accession>
<dbReference type="GeneID" id="30996383"/>
<dbReference type="Pfam" id="PF08240">
    <property type="entry name" value="ADH_N"/>
    <property type="match status" value="1"/>
</dbReference>
<feature type="compositionally biased region" description="Polar residues" evidence="1">
    <location>
        <begin position="8"/>
        <end position="30"/>
    </location>
</feature>
<protein>
    <recommendedName>
        <fullName evidence="2">Alcohol dehydrogenase-like N-terminal domain-containing protein</fullName>
    </recommendedName>
</protein>
<feature type="compositionally biased region" description="Basic and acidic residues" evidence="1">
    <location>
        <begin position="33"/>
        <end position="83"/>
    </location>
</feature>
<dbReference type="STRING" id="984485.A0A1E4RCU6"/>
<sequence length="691" mass="79029">MSEPIEEGNSSITPENDTTTATSEVGSQLESIDLNKDHKVSEDSGKAQEDSDKPDQDEPDQKPDQKLDQDKPDQDKPDQKLDQDEPSEDTPIKPRKSVGFAPEPEEDLKEHHERLKEIEMEKLRSSPFHKIPPELAHLEKKTPGPKPISTKIKKKVNHDKKSSLSELRDLRFISLKDISVQNKETELNFNYPEIELPLPAHKILIDIKYVSLNSYDLAKINKYMINFSYTKVGLGYEFAGEIAIVGNNYKNLPEFEVGQKVVGILTPYDRKGALTTSLLVNPKTDIIYPIDDETYTSLELIDPKLSFKSTGENGDFEVGSSSDSDDDSLPPQVEQFQPEPEPTNPKDKLRKKARGFQIEDELPPLAKICTFPVLYTRAKQALSYVDSIIHRTGKANILVNGGDTNLGFTITQLLFSSVYQDILKDLNLILIIKEENYKMMKTFTDNIMKTHYSPNHSRKINIITFDLISDDLVLPGEKVPINYKKLDFFASEVLEAMFSTVPQGEVVTKYGVDDFKLDTIIDIIGSRKFFQKTNVRFKKLDQIQLPFRSKIYQDITITSLFNGTVSEPFLVKILKPKSKGSTMVSMCKFTVKEPSYEIEQLLDYSGEGIFNPWSLKWSGNLANSLVGKYNYYEEIELNLNKQWLKEGLGLLLANEMKFRIDEYLDWRNNFKLYVKQLKKNDCKFVFKIEDF</sequence>
<evidence type="ECO:0000313" key="4">
    <source>
        <dbReference type="Proteomes" id="UP000095085"/>
    </source>
</evidence>
<dbReference type="Gene3D" id="3.90.180.10">
    <property type="entry name" value="Medium-chain alcohol dehydrogenases, catalytic domain"/>
    <property type="match status" value="1"/>
</dbReference>
<dbReference type="InterPro" id="IPR011032">
    <property type="entry name" value="GroES-like_sf"/>
</dbReference>
<dbReference type="InterPro" id="IPR013154">
    <property type="entry name" value="ADH-like_N"/>
</dbReference>
<dbReference type="OrthoDB" id="201656at2759"/>